<feature type="domain" description="Alpha/beta hydrolase fold-3" evidence="2">
    <location>
        <begin position="88"/>
        <end position="293"/>
    </location>
</feature>
<dbReference type="PANTHER" id="PTHR48081:SF8">
    <property type="entry name" value="ALPHA_BETA HYDROLASE FOLD-3 DOMAIN-CONTAINING PROTEIN-RELATED"/>
    <property type="match status" value="1"/>
</dbReference>
<dbReference type="Gene3D" id="3.40.50.1820">
    <property type="entry name" value="alpha/beta hydrolase"/>
    <property type="match status" value="1"/>
</dbReference>
<dbReference type="RefSeq" id="WP_160142147.1">
    <property type="nucleotide sequence ID" value="NZ_UWPJ01000008.1"/>
</dbReference>
<name>A0A3P4AXB9_9BURK</name>
<sequence length="324" mass="35691">MNSKPSIDLDPQLAAAQRLTDEMQAELGPPSRDIAAIRERAAELRKWWNRGGPRMARVIEASVPGPFRQIPIVVYVPEGSAPLRPAYVYLHGGGYKLGNQHANDRQMREIAEAWGGIVISADYVHVPEYRFPCAIEETAALFEWLSRHAEQWGIDGQRLAFGGSSAGANVSLGAAIQLGGEACGYLRAGALVVGTYGDRTTTESMRIYGDGALYPSRAAVLVNLDEYVPDAAMRADPRFDCFAADPSRFPPMFIAAAQYDVFRDASRAWQQWLLDHGRTVVFKEYPGMSHVFLGYSRMVDQAQACVRDIAEFLSQHLSPAVRGN</sequence>
<dbReference type="Pfam" id="PF07859">
    <property type="entry name" value="Abhydrolase_3"/>
    <property type="match status" value="1"/>
</dbReference>
<proteinExistence type="predicted"/>
<dbReference type="GO" id="GO:0016787">
    <property type="term" value="F:hydrolase activity"/>
    <property type="evidence" value="ECO:0007669"/>
    <property type="project" value="UniProtKB-KW"/>
</dbReference>
<dbReference type="InterPro" id="IPR029058">
    <property type="entry name" value="AB_hydrolase_fold"/>
</dbReference>
<evidence type="ECO:0000313" key="3">
    <source>
        <dbReference type="EMBL" id="VCU68714.1"/>
    </source>
</evidence>
<gene>
    <name evidence="3" type="primary">aes_4</name>
    <name evidence="3" type="ORF">PIGHUM_00772</name>
</gene>
<evidence type="ECO:0000313" key="4">
    <source>
        <dbReference type="Proteomes" id="UP000277294"/>
    </source>
</evidence>
<dbReference type="SUPFAM" id="SSF53474">
    <property type="entry name" value="alpha/beta-Hydrolases"/>
    <property type="match status" value="1"/>
</dbReference>
<evidence type="ECO:0000259" key="2">
    <source>
        <dbReference type="Pfam" id="PF07859"/>
    </source>
</evidence>
<dbReference type="EC" id="3.1.1.-" evidence="3"/>
<dbReference type="InterPro" id="IPR013094">
    <property type="entry name" value="AB_hydrolase_3"/>
</dbReference>
<reference evidence="3 4" key="1">
    <citation type="submission" date="2018-10" db="EMBL/GenBank/DDBJ databases">
        <authorList>
            <person name="Criscuolo A."/>
        </authorList>
    </citation>
    <scope>NUCLEOTIDE SEQUENCE [LARGE SCALE GENOMIC DNA]</scope>
    <source>
        <strain evidence="3">DnA1</strain>
    </source>
</reference>
<accession>A0A3P4AXB9</accession>
<dbReference type="InterPro" id="IPR050300">
    <property type="entry name" value="GDXG_lipolytic_enzyme"/>
</dbReference>
<dbReference type="Proteomes" id="UP000277294">
    <property type="component" value="Unassembled WGS sequence"/>
</dbReference>
<keyword evidence="1 3" id="KW-0378">Hydrolase</keyword>
<organism evidence="3 4">
    <name type="scientific">Pigmentiphaga humi</name>
    <dbReference type="NCBI Taxonomy" id="2478468"/>
    <lineage>
        <taxon>Bacteria</taxon>
        <taxon>Pseudomonadati</taxon>
        <taxon>Pseudomonadota</taxon>
        <taxon>Betaproteobacteria</taxon>
        <taxon>Burkholderiales</taxon>
        <taxon>Alcaligenaceae</taxon>
        <taxon>Pigmentiphaga</taxon>
    </lineage>
</organism>
<dbReference type="AlphaFoldDB" id="A0A3P4AXB9"/>
<keyword evidence="4" id="KW-1185">Reference proteome</keyword>
<protein>
    <submittedName>
        <fullName evidence="3">Acetyl esterase</fullName>
        <ecNumber evidence="3">3.1.1.-</ecNumber>
    </submittedName>
</protein>
<evidence type="ECO:0000256" key="1">
    <source>
        <dbReference type="ARBA" id="ARBA00022801"/>
    </source>
</evidence>
<dbReference type="PANTHER" id="PTHR48081">
    <property type="entry name" value="AB HYDROLASE SUPERFAMILY PROTEIN C4A8.06C"/>
    <property type="match status" value="1"/>
</dbReference>
<dbReference type="EMBL" id="UWPJ01000008">
    <property type="protein sequence ID" value="VCU68714.1"/>
    <property type="molecule type" value="Genomic_DNA"/>
</dbReference>
<dbReference type="OrthoDB" id="9794445at2"/>